<sequence>MIAFEKMHGNGNDFVVIDALTSNIAFSKALVKRMAHRKLGVGFDQLIVIYPPKKKEDDFFIKFFNADGSQAGMCMNGLRCVAYFIWENKLAPKKILKLGTKTKSIEAKLLKNYMIELSFDLPKKITLPGSVLKFLEKKGFENSQAIDVGNKHLILKKTNLDTHDLANTDVVLRKNKFLSDFNISIIKITKNAINVRTSEYGAGETLACGSAAASIGFAYGKDDAKTTLKFRGGKITTIKATNMKLIGPAVKLFEGRWES</sequence>
<evidence type="ECO:0000256" key="4">
    <source>
        <dbReference type="ARBA" id="ARBA00023154"/>
    </source>
</evidence>
<dbReference type="FunFam" id="3.10.310.10:FF:000001">
    <property type="entry name" value="Diaminopimelate epimerase"/>
    <property type="match status" value="1"/>
</dbReference>
<dbReference type="UniPathway" id="UPA00034">
    <property type="reaction ID" value="UER00025"/>
</dbReference>
<keyword evidence="2 6" id="KW-0963">Cytoplasm</keyword>
<dbReference type="HAMAP" id="MF_00197">
    <property type="entry name" value="DAP_epimerase"/>
    <property type="match status" value="1"/>
</dbReference>
<feature type="binding site" evidence="6">
    <location>
        <position position="150"/>
    </location>
    <ligand>
        <name>substrate</name>
    </ligand>
</feature>
<feature type="site" description="Could be important to modulate the pK values of the two catalytic cysteine residues" evidence="6">
    <location>
        <position position="199"/>
    </location>
</feature>
<dbReference type="GO" id="GO:0005829">
    <property type="term" value="C:cytosol"/>
    <property type="evidence" value="ECO:0007669"/>
    <property type="project" value="TreeGrafter"/>
</dbReference>
<evidence type="ECO:0000256" key="6">
    <source>
        <dbReference type="HAMAP-Rule" id="MF_00197"/>
    </source>
</evidence>
<dbReference type="EC" id="5.1.1.7" evidence="6 7"/>
<dbReference type="SUPFAM" id="SSF54506">
    <property type="entry name" value="Diaminopimelate epimerase-like"/>
    <property type="match status" value="2"/>
</dbReference>
<feature type="active site" description="Proton acceptor" evidence="6">
    <location>
        <position position="208"/>
    </location>
</feature>
<dbReference type="Gene3D" id="3.10.310.10">
    <property type="entry name" value="Diaminopimelate Epimerase, Chain A, domain 1"/>
    <property type="match status" value="2"/>
</dbReference>
<dbReference type="InterPro" id="IPR001653">
    <property type="entry name" value="DAP_epimerase_DapF"/>
</dbReference>
<comment type="caution">
    <text evidence="8">The sequence shown here is derived from an EMBL/GenBank/DDBJ whole genome shotgun (WGS) entry which is preliminary data.</text>
</comment>
<evidence type="ECO:0000256" key="7">
    <source>
        <dbReference type="NCBIfam" id="TIGR00652"/>
    </source>
</evidence>
<comment type="caution">
    <text evidence="6">Lacks conserved residue(s) required for the propagation of feature annotation.</text>
</comment>
<comment type="similarity">
    <text evidence="1 6">Belongs to the diaminopimelate epimerase family.</text>
</comment>
<feature type="binding site" evidence="6">
    <location>
        <position position="45"/>
    </location>
    <ligand>
        <name>substrate</name>
    </ligand>
</feature>
<comment type="subcellular location">
    <subcellularLocation>
        <location evidence="6">Cytoplasm</location>
    </subcellularLocation>
</comment>
<keyword evidence="5 6" id="KW-0413">Isomerase</keyword>
<feature type="binding site" evidence="6">
    <location>
        <position position="182"/>
    </location>
    <ligand>
        <name>substrate</name>
    </ligand>
</feature>
<dbReference type="Pfam" id="PF01678">
    <property type="entry name" value="DAP_epimerase"/>
    <property type="match status" value="1"/>
</dbReference>
<keyword evidence="4 6" id="KW-0457">Lysine biosynthesis</keyword>
<evidence type="ECO:0000313" key="8">
    <source>
        <dbReference type="EMBL" id="RCL42141.1"/>
    </source>
</evidence>
<organism evidence="8 9">
    <name type="scientific">SAR86 cluster bacterium</name>
    <dbReference type="NCBI Taxonomy" id="2030880"/>
    <lineage>
        <taxon>Bacteria</taxon>
        <taxon>Pseudomonadati</taxon>
        <taxon>Pseudomonadota</taxon>
        <taxon>Gammaproteobacteria</taxon>
        <taxon>SAR86 cluster</taxon>
    </lineage>
</organism>
<feature type="active site" description="Proton donor" evidence="6">
    <location>
        <position position="74"/>
    </location>
</feature>
<feature type="binding site" evidence="6">
    <location>
        <begin position="209"/>
        <end position="210"/>
    </location>
    <ligand>
        <name>substrate</name>
    </ligand>
</feature>
<dbReference type="AlphaFoldDB" id="A0A368BY30"/>
<evidence type="ECO:0000256" key="1">
    <source>
        <dbReference type="ARBA" id="ARBA00010219"/>
    </source>
</evidence>
<dbReference type="Proteomes" id="UP000253307">
    <property type="component" value="Unassembled WGS sequence"/>
</dbReference>
<feature type="binding site" evidence="6">
    <location>
        <position position="12"/>
    </location>
    <ligand>
        <name>substrate</name>
    </ligand>
</feature>
<proteinExistence type="inferred from homology"/>
<dbReference type="PANTHER" id="PTHR31689">
    <property type="entry name" value="DIAMINOPIMELATE EPIMERASE, CHLOROPLASTIC"/>
    <property type="match status" value="1"/>
</dbReference>
<evidence type="ECO:0000256" key="3">
    <source>
        <dbReference type="ARBA" id="ARBA00022605"/>
    </source>
</evidence>
<gene>
    <name evidence="6 8" type="primary">dapF</name>
    <name evidence="8" type="ORF">DBW96_01290</name>
</gene>
<dbReference type="GO" id="GO:0008837">
    <property type="term" value="F:diaminopimelate epimerase activity"/>
    <property type="evidence" value="ECO:0007669"/>
    <property type="project" value="UniProtKB-UniRule"/>
</dbReference>
<comment type="pathway">
    <text evidence="6">Amino-acid biosynthesis; L-lysine biosynthesis via DAP pathway; DL-2,6-diaminopimelate from LL-2,6-diaminopimelate: step 1/1.</text>
</comment>
<reference evidence="8 9" key="1">
    <citation type="journal article" date="2018" name="Microbiome">
        <title>Fine metagenomic profile of the Mediterranean stratified and mixed water columns revealed by assembly and recruitment.</title>
        <authorList>
            <person name="Haro-Moreno J.M."/>
            <person name="Lopez-Perez M."/>
            <person name="De La Torre J.R."/>
            <person name="Picazo A."/>
            <person name="Camacho A."/>
            <person name="Rodriguez-Valera F."/>
        </authorList>
    </citation>
    <scope>NUCLEOTIDE SEQUENCE [LARGE SCALE GENOMIC DNA]</scope>
    <source>
        <strain evidence="8">MED-G82</strain>
    </source>
</reference>
<dbReference type="PANTHER" id="PTHR31689:SF0">
    <property type="entry name" value="DIAMINOPIMELATE EPIMERASE"/>
    <property type="match status" value="1"/>
</dbReference>
<dbReference type="NCBIfam" id="TIGR00652">
    <property type="entry name" value="DapF"/>
    <property type="match status" value="1"/>
</dbReference>
<evidence type="ECO:0000313" key="9">
    <source>
        <dbReference type="Proteomes" id="UP000253307"/>
    </source>
</evidence>
<dbReference type="GO" id="GO:0009089">
    <property type="term" value="P:lysine biosynthetic process via diaminopimelate"/>
    <property type="evidence" value="ECO:0007669"/>
    <property type="project" value="UniProtKB-UniRule"/>
</dbReference>
<evidence type="ECO:0000256" key="2">
    <source>
        <dbReference type="ARBA" id="ARBA00022490"/>
    </source>
</evidence>
<protein>
    <recommendedName>
        <fullName evidence="6 7">Diaminopimelate epimerase</fullName>
        <shortName evidence="6">DAP epimerase</shortName>
        <ecNumber evidence="6 7">5.1.1.7</ecNumber>
    </recommendedName>
    <alternativeName>
        <fullName evidence="6">PLP-independent amino acid racemase</fullName>
    </alternativeName>
</protein>
<feature type="site" description="Important for dimerization" evidence="6">
    <location>
        <position position="253"/>
    </location>
</feature>
<feature type="site" description="Could be important to modulate the pK values of the two catalytic cysteine residues" evidence="6">
    <location>
        <position position="152"/>
    </location>
</feature>
<comment type="catalytic activity">
    <reaction evidence="6">
        <text>(2S,6S)-2,6-diaminopimelate = meso-2,6-diaminopimelate</text>
        <dbReference type="Rhea" id="RHEA:15393"/>
        <dbReference type="ChEBI" id="CHEBI:57609"/>
        <dbReference type="ChEBI" id="CHEBI:57791"/>
        <dbReference type="EC" id="5.1.1.7"/>
    </reaction>
</comment>
<dbReference type="EMBL" id="QOPE01000006">
    <property type="protein sequence ID" value="RCL42141.1"/>
    <property type="molecule type" value="Genomic_DNA"/>
</dbReference>
<feature type="binding site" evidence="6">
    <location>
        <position position="65"/>
    </location>
    <ligand>
        <name>substrate</name>
    </ligand>
</feature>
<name>A0A368BY30_9GAMM</name>
<accession>A0A368BY30</accession>
<keyword evidence="3 6" id="KW-0028">Amino-acid biosynthesis</keyword>
<comment type="function">
    <text evidence="6">Catalyzes the stereoinversion of LL-2,6-diaminopimelate (L,L-DAP) to meso-diaminopimelate (meso-DAP), a precursor of L-lysine and an essential component of the bacterial peptidoglycan.</text>
</comment>
<comment type="subunit">
    <text evidence="6">Homodimer.</text>
</comment>
<evidence type="ECO:0000256" key="5">
    <source>
        <dbReference type="ARBA" id="ARBA00023235"/>
    </source>
</evidence>